<dbReference type="PANTHER" id="PTHR11848:SF159">
    <property type="entry name" value="NODAL HOMOLOG"/>
    <property type="match status" value="1"/>
</dbReference>
<dbReference type="Gene3D" id="2.60.120.970">
    <property type="match status" value="1"/>
</dbReference>
<evidence type="ECO:0000256" key="4">
    <source>
        <dbReference type="ARBA" id="ARBA00022525"/>
    </source>
</evidence>
<evidence type="ECO:0000256" key="8">
    <source>
        <dbReference type="ARBA" id="ARBA00023157"/>
    </source>
</evidence>
<dbReference type="SMART" id="SM00204">
    <property type="entry name" value="TGFB"/>
    <property type="match status" value="1"/>
</dbReference>
<keyword evidence="4" id="KW-0964">Secreted</keyword>
<evidence type="ECO:0000256" key="11">
    <source>
        <dbReference type="SAM" id="MobiDB-lite"/>
    </source>
</evidence>
<accession>A0A401PPH4</accession>
<dbReference type="GO" id="GO:0005125">
    <property type="term" value="F:cytokine activity"/>
    <property type="evidence" value="ECO:0007669"/>
    <property type="project" value="TreeGrafter"/>
</dbReference>
<feature type="region of interest" description="Disordered" evidence="11">
    <location>
        <begin position="265"/>
        <end position="297"/>
    </location>
</feature>
<dbReference type="PANTHER" id="PTHR11848">
    <property type="entry name" value="TGF-BETA FAMILY"/>
    <property type="match status" value="1"/>
</dbReference>
<comment type="subcellular location">
    <subcellularLocation>
        <location evidence="1">Secreted</location>
    </subcellularLocation>
</comment>
<evidence type="ECO:0000313" key="15">
    <source>
        <dbReference type="Proteomes" id="UP000288216"/>
    </source>
</evidence>
<feature type="domain" description="TGF-beta family profile" evidence="13">
    <location>
        <begin position="277"/>
        <end position="400"/>
    </location>
</feature>
<dbReference type="GO" id="GO:0005615">
    <property type="term" value="C:extracellular space"/>
    <property type="evidence" value="ECO:0007669"/>
    <property type="project" value="TreeGrafter"/>
</dbReference>
<feature type="compositionally biased region" description="Basic and acidic residues" evidence="11">
    <location>
        <begin position="183"/>
        <end position="193"/>
    </location>
</feature>
<dbReference type="InterPro" id="IPR017948">
    <property type="entry name" value="TGFb_CS"/>
</dbReference>
<dbReference type="STRING" id="75743.A0A401PPH4"/>
<dbReference type="FunFam" id="2.10.90.10:FF:000026">
    <property type="entry name" value="Nodal homolog 3-A"/>
    <property type="match status" value="1"/>
</dbReference>
<keyword evidence="7 10" id="KW-0339">Growth factor</keyword>
<dbReference type="OMA" id="DHWDFSF"/>
<evidence type="ECO:0000256" key="7">
    <source>
        <dbReference type="ARBA" id="ARBA00023030"/>
    </source>
</evidence>
<dbReference type="GO" id="GO:0009888">
    <property type="term" value="P:tissue development"/>
    <property type="evidence" value="ECO:0007669"/>
    <property type="project" value="UniProtKB-ARBA"/>
</dbReference>
<comment type="similarity">
    <text evidence="2 10">Belongs to the TGF-beta family.</text>
</comment>
<feature type="non-terminal residue" evidence="14">
    <location>
        <position position="1"/>
    </location>
</feature>
<evidence type="ECO:0000256" key="1">
    <source>
        <dbReference type="ARBA" id="ARBA00004613"/>
    </source>
</evidence>
<dbReference type="EMBL" id="BFAA01016234">
    <property type="protein sequence ID" value="GCB75032.1"/>
    <property type="molecule type" value="Genomic_DNA"/>
</dbReference>
<keyword evidence="3" id="KW-0217">Developmental protein</keyword>
<dbReference type="Proteomes" id="UP000288216">
    <property type="component" value="Unassembled WGS sequence"/>
</dbReference>
<keyword evidence="5" id="KW-0165">Cleavage on pair of basic residues</keyword>
<dbReference type="PROSITE" id="PS00250">
    <property type="entry name" value="TGF_BETA_1"/>
    <property type="match status" value="1"/>
</dbReference>
<evidence type="ECO:0000256" key="5">
    <source>
        <dbReference type="ARBA" id="ARBA00022685"/>
    </source>
</evidence>
<evidence type="ECO:0000313" key="14">
    <source>
        <dbReference type="EMBL" id="GCB75032.1"/>
    </source>
</evidence>
<evidence type="ECO:0000256" key="9">
    <source>
        <dbReference type="ARBA" id="ARBA00023180"/>
    </source>
</evidence>
<name>A0A401PPH4_SCYTO</name>
<dbReference type="PRINTS" id="PR00669">
    <property type="entry name" value="INHIBINA"/>
</dbReference>
<evidence type="ECO:0000259" key="13">
    <source>
        <dbReference type="PROSITE" id="PS51362"/>
    </source>
</evidence>
<feature type="chain" id="PRO_5019516725" description="TGF-beta family profile domain-containing protein" evidence="12">
    <location>
        <begin position="18"/>
        <end position="400"/>
    </location>
</feature>
<sequence length="400" mass="44443">ARAPALLTVLLCASVRGAPSWERSRPGERPPAGAQEDPSSRGPGWYPVYMIQLYRAVTGRGARDISDPQQAAIQQADEVVSLRARGWNHSGDSWVIDFDMTSIAHRASVQFAELRIQLPPFSACRNTTVLINHSHGYRCGGSRTCQGRSPLGSFTANPSAAGSNWRVFNITALLNSWLSQESPPHEVPGRQDLRPPPSGGCQEGEGHQQRLRERFAKLAVGSRRQPLHGSAEQIMMVVFFRRNRTEAGGISSTLMRTVGRSKFQAAARGGEDANSKRHKRNRKERLTMGNSTAGGDQSLCRRMDMDVNFDQIGWGGWVIYPKTFNAYRCGGECPSPLDETFMPTNHAYMQSLMKSLQPERVPCTSCVPVRMSPLSMLYYKDWEVVLSHHKDMIVEECGCH</sequence>
<dbReference type="GO" id="GO:0008083">
    <property type="term" value="F:growth factor activity"/>
    <property type="evidence" value="ECO:0007669"/>
    <property type="project" value="UniProtKB-KW"/>
</dbReference>
<reference evidence="14 15" key="1">
    <citation type="journal article" date="2018" name="Nat. Ecol. Evol.">
        <title>Shark genomes provide insights into elasmobranch evolution and the origin of vertebrates.</title>
        <authorList>
            <person name="Hara Y"/>
            <person name="Yamaguchi K"/>
            <person name="Onimaru K"/>
            <person name="Kadota M"/>
            <person name="Koyanagi M"/>
            <person name="Keeley SD"/>
            <person name="Tatsumi K"/>
            <person name="Tanaka K"/>
            <person name="Motone F"/>
            <person name="Kageyama Y"/>
            <person name="Nozu R"/>
            <person name="Adachi N"/>
            <person name="Nishimura O"/>
            <person name="Nakagawa R"/>
            <person name="Tanegashima C"/>
            <person name="Kiyatake I"/>
            <person name="Matsumoto R"/>
            <person name="Murakumo K"/>
            <person name="Nishida K"/>
            <person name="Terakita A"/>
            <person name="Kuratani S"/>
            <person name="Sato K"/>
            <person name="Hyodo S Kuraku.S."/>
        </authorList>
    </citation>
    <scope>NUCLEOTIDE SEQUENCE [LARGE SCALE GENOMIC DNA]</scope>
</reference>
<dbReference type="InterPro" id="IPR015615">
    <property type="entry name" value="TGF-beta-rel"/>
</dbReference>
<comment type="caution">
    <text evidence="14">The sequence shown here is derived from an EMBL/GenBank/DDBJ whole genome shotgun (WGS) entry which is preliminary data.</text>
</comment>
<evidence type="ECO:0000256" key="2">
    <source>
        <dbReference type="ARBA" id="ARBA00006656"/>
    </source>
</evidence>
<gene>
    <name evidence="14" type="ORF">scyTo_0020309</name>
</gene>
<organism evidence="14 15">
    <name type="scientific">Scyliorhinus torazame</name>
    <name type="common">Cloudy catshark</name>
    <name type="synonym">Catulus torazame</name>
    <dbReference type="NCBI Taxonomy" id="75743"/>
    <lineage>
        <taxon>Eukaryota</taxon>
        <taxon>Metazoa</taxon>
        <taxon>Chordata</taxon>
        <taxon>Craniata</taxon>
        <taxon>Vertebrata</taxon>
        <taxon>Chondrichthyes</taxon>
        <taxon>Elasmobranchii</taxon>
        <taxon>Galeomorphii</taxon>
        <taxon>Galeoidea</taxon>
        <taxon>Carcharhiniformes</taxon>
        <taxon>Scyliorhinidae</taxon>
        <taxon>Scyliorhinus</taxon>
    </lineage>
</organism>
<dbReference type="PROSITE" id="PS51362">
    <property type="entry name" value="TGF_BETA_2"/>
    <property type="match status" value="1"/>
</dbReference>
<dbReference type="OrthoDB" id="5949851at2759"/>
<keyword evidence="15" id="KW-1185">Reference proteome</keyword>
<dbReference type="InterPro" id="IPR001839">
    <property type="entry name" value="TGF-b_C"/>
</dbReference>
<keyword evidence="8" id="KW-1015">Disulfide bond</keyword>
<dbReference type="CDD" id="cd13759">
    <property type="entry name" value="TGF_beta_NODAL"/>
    <property type="match status" value="1"/>
</dbReference>
<dbReference type="Pfam" id="PF00688">
    <property type="entry name" value="TGFb_propeptide"/>
    <property type="match status" value="1"/>
</dbReference>
<evidence type="ECO:0000256" key="3">
    <source>
        <dbReference type="ARBA" id="ARBA00022473"/>
    </source>
</evidence>
<feature type="region of interest" description="Disordered" evidence="11">
    <location>
        <begin position="181"/>
        <end position="208"/>
    </location>
</feature>
<evidence type="ECO:0000256" key="10">
    <source>
        <dbReference type="RuleBase" id="RU000354"/>
    </source>
</evidence>
<evidence type="ECO:0000256" key="12">
    <source>
        <dbReference type="SAM" id="SignalP"/>
    </source>
</evidence>
<protein>
    <recommendedName>
        <fullName evidence="13">TGF-beta family profile domain-containing protein</fullName>
    </recommendedName>
</protein>
<feature type="region of interest" description="Disordered" evidence="11">
    <location>
        <begin position="20"/>
        <end position="41"/>
    </location>
</feature>
<keyword evidence="6 12" id="KW-0732">Signal</keyword>
<feature type="signal peptide" evidence="12">
    <location>
        <begin position="1"/>
        <end position="17"/>
    </location>
</feature>
<keyword evidence="9" id="KW-0325">Glycoprotein</keyword>
<dbReference type="InterPro" id="IPR029034">
    <property type="entry name" value="Cystine-knot_cytokine"/>
</dbReference>
<proteinExistence type="inferred from homology"/>
<dbReference type="InterPro" id="IPR001111">
    <property type="entry name" value="TGF-b_propeptide"/>
</dbReference>
<dbReference type="SUPFAM" id="SSF57501">
    <property type="entry name" value="Cystine-knot cytokines"/>
    <property type="match status" value="1"/>
</dbReference>
<dbReference type="GO" id="GO:0007369">
    <property type="term" value="P:gastrulation"/>
    <property type="evidence" value="ECO:0007669"/>
    <property type="project" value="UniProtKB-ARBA"/>
</dbReference>
<dbReference type="Pfam" id="PF00019">
    <property type="entry name" value="TGF_beta"/>
    <property type="match status" value="1"/>
</dbReference>
<dbReference type="AlphaFoldDB" id="A0A401PPH4"/>
<dbReference type="Gene3D" id="2.10.90.10">
    <property type="entry name" value="Cystine-knot cytokines"/>
    <property type="match status" value="1"/>
</dbReference>
<evidence type="ECO:0000256" key="6">
    <source>
        <dbReference type="ARBA" id="ARBA00022729"/>
    </source>
</evidence>